<proteinExistence type="predicted"/>
<dbReference type="SUPFAM" id="SSF56112">
    <property type="entry name" value="Protein kinase-like (PK-like)"/>
    <property type="match status" value="1"/>
</dbReference>
<dbReference type="Pfam" id="PF07714">
    <property type="entry name" value="PK_Tyr_Ser-Thr"/>
    <property type="match status" value="1"/>
</dbReference>
<protein>
    <recommendedName>
        <fullName evidence="2">Protein kinase domain-containing protein</fullName>
    </recommendedName>
</protein>
<dbReference type="Gene3D" id="1.10.510.10">
    <property type="entry name" value="Transferase(Phosphotransferase) domain 1"/>
    <property type="match status" value="1"/>
</dbReference>
<feature type="binding site" evidence="1">
    <location>
        <position position="93"/>
    </location>
    <ligand>
        <name>ATP</name>
        <dbReference type="ChEBI" id="CHEBI:30616"/>
    </ligand>
</feature>
<evidence type="ECO:0000313" key="3">
    <source>
        <dbReference type="EMBL" id="RUS24030.1"/>
    </source>
</evidence>
<keyword evidence="1" id="KW-0067">ATP-binding</keyword>
<feature type="domain" description="Protein kinase" evidence="2">
    <location>
        <begin position="58"/>
        <end position="234"/>
    </location>
</feature>
<dbReference type="InterPro" id="IPR017441">
    <property type="entry name" value="Protein_kinase_ATP_BS"/>
</dbReference>
<reference evidence="3 4" key="1">
    <citation type="journal article" date="2018" name="New Phytol.">
        <title>Phylogenomics of Endogonaceae and evolution of mycorrhizas within Mucoromycota.</title>
        <authorList>
            <person name="Chang Y."/>
            <person name="Desiro A."/>
            <person name="Na H."/>
            <person name="Sandor L."/>
            <person name="Lipzen A."/>
            <person name="Clum A."/>
            <person name="Barry K."/>
            <person name="Grigoriev I.V."/>
            <person name="Martin F.M."/>
            <person name="Stajich J.E."/>
            <person name="Smith M.E."/>
            <person name="Bonito G."/>
            <person name="Spatafora J.W."/>
        </authorList>
    </citation>
    <scope>NUCLEOTIDE SEQUENCE [LARGE SCALE GENOMIC DNA]</scope>
    <source>
        <strain evidence="3 4">AD002</strain>
    </source>
</reference>
<dbReference type="AlphaFoldDB" id="A0A433Q2L5"/>
<evidence type="ECO:0000313" key="4">
    <source>
        <dbReference type="Proteomes" id="UP000274822"/>
    </source>
</evidence>
<dbReference type="InterPro" id="IPR000719">
    <property type="entry name" value="Prot_kinase_dom"/>
</dbReference>
<comment type="caution">
    <text evidence="3">The sequence shown here is derived from an EMBL/GenBank/DDBJ whole genome shotgun (WGS) entry which is preliminary data.</text>
</comment>
<dbReference type="InterPro" id="IPR001245">
    <property type="entry name" value="Ser-Thr/Tyr_kinase_cat_dom"/>
</dbReference>
<dbReference type="PROSITE" id="PS50011">
    <property type="entry name" value="PROTEIN_KINASE_DOM"/>
    <property type="match status" value="1"/>
</dbReference>
<sequence>MTDANRLASLLARLPPSPDHPNILKAAFPDNGQLQLHLEKLGVPQLEMYLVWIAPDRFTAFEEVGKGGFATVYKGTVSFQDRKGEREKSFALKELRKEMVPELVMSAVLTFCDRQGNALPINELIGLTRHPTNGDYLMVSRFSQHGALEYKQMTNWRHVAKFACRLARRLSTLHALGFSHNDLHPGNVAFAGRGNFHVASDSWNKNGSVKLRKWDMGFAFVQMTHFNTQENWNT</sequence>
<dbReference type="EMBL" id="RBNJ01017627">
    <property type="protein sequence ID" value="RUS24030.1"/>
    <property type="molecule type" value="Genomic_DNA"/>
</dbReference>
<dbReference type="Proteomes" id="UP000274822">
    <property type="component" value="Unassembled WGS sequence"/>
</dbReference>
<evidence type="ECO:0000259" key="2">
    <source>
        <dbReference type="PROSITE" id="PS50011"/>
    </source>
</evidence>
<accession>A0A433Q2L5</accession>
<dbReference type="PROSITE" id="PS00107">
    <property type="entry name" value="PROTEIN_KINASE_ATP"/>
    <property type="match status" value="1"/>
</dbReference>
<keyword evidence="1" id="KW-0547">Nucleotide-binding</keyword>
<name>A0A433Q2L5_9FUNG</name>
<dbReference type="InterPro" id="IPR011009">
    <property type="entry name" value="Kinase-like_dom_sf"/>
</dbReference>
<gene>
    <name evidence="3" type="ORF">BC938DRAFT_474234</name>
</gene>
<evidence type="ECO:0000256" key="1">
    <source>
        <dbReference type="PROSITE-ProRule" id="PRU10141"/>
    </source>
</evidence>
<organism evidence="3 4">
    <name type="scientific">Jimgerdemannia flammicorona</name>
    <dbReference type="NCBI Taxonomy" id="994334"/>
    <lineage>
        <taxon>Eukaryota</taxon>
        <taxon>Fungi</taxon>
        <taxon>Fungi incertae sedis</taxon>
        <taxon>Mucoromycota</taxon>
        <taxon>Mucoromycotina</taxon>
        <taxon>Endogonomycetes</taxon>
        <taxon>Endogonales</taxon>
        <taxon>Endogonaceae</taxon>
        <taxon>Jimgerdemannia</taxon>
    </lineage>
</organism>
<dbReference type="GO" id="GO:0004672">
    <property type="term" value="F:protein kinase activity"/>
    <property type="evidence" value="ECO:0007669"/>
    <property type="project" value="InterPro"/>
</dbReference>
<keyword evidence="4" id="KW-1185">Reference proteome</keyword>
<dbReference type="GO" id="GO:0005524">
    <property type="term" value="F:ATP binding"/>
    <property type="evidence" value="ECO:0007669"/>
    <property type="project" value="UniProtKB-UniRule"/>
</dbReference>
<feature type="non-terminal residue" evidence="3">
    <location>
        <position position="234"/>
    </location>
</feature>